<keyword evidence="2" id="KW-0238">DNA-binding</keyword>
<dbReference type="SMART" id="SM00342">
    <property type="entry name" value="HTH_ARAC"/>
    <property type="match status" value="1"/>
</dbReference>
<protein>
    <submittedName>
        <fullName evidence="5">AraC family transcriptional regulator</fullName>
    </submittedName>
</protein>
<dbReference type="Gene3D" id="1.10.10.60">
    <property type="entry name" value="Homeodomain-like"/>
    <property type="match status" value="1"/>
</dbReference>
<dbReference type="InterPro" id="IPR018062">
    <property type="entry name" value="HTH_AraC-typ_CS"/>
</dbReference>
<keyword evidence="3" id="KW-0804">Transcription</keyword>
<dbReference type="InterPro" id="IPR018060">
    <property type="entry name" value="HTH_AraC"/>
</dbReference>
<evidence type="ECO:0000256" key="1">
    <source>
        <dbReference type="ARBA" id="ARBA00023015"/>
    </source>
</evidence>
<dbReference type="InterPro" id="IPR037923">
    <property type="entry name" value="HTH-like"/>
</dbReference>
<dbReference type="PROSITE" id="PS01124">
    <property type="entry name" value="HTH_ARAC_FAMILY_2"/>
    <property type="match status" value="1"/>
</dbReference>
<evidence type="ECO:0000259" key="4">
    <source>
        <dbReference type="PROSITE" id="PS01124"/>
    </source>
</evidence>
<dbReference type="AlphaFoldDB" id="A0AA42DM26"/>
<gene>
    <name evidence="5" type="ORF">PBV87_08325</name>
</gene>
<dbReference type="Pfam" id="PF12833">
    <property type="entry name" value="HTH_18"/>
    <property type="match status" value="1"/>
</dbReference>
<dbReference type="PROSITE" id="PS00041">
    <property type="entry name" value="HTH_ARAC_FAMILY_1"/>
    <property type="match status" value="1"/>
</dbReference>
<evidence type="ECO:0000313" key="5">
    <source>
        <dbReference type="EMBL" id="MDA3731481.1"/>
    </source>
</evidence>
<evidence type="ECO:0000256" key="2">
    <source>
        <dbReference type="ARBA" id="ARBA00023125"/>
    </source>
</evidence>
<organism evidence="5 6">
    <name type="scientific">Holtiella tumoricola</name>
    <dbReference type="NCBI Taxonomy" id="3018743"/>
    <lineage>
        <taxon>Bacteria</taxon>
        <taxon>Bacillati</taxon>
        <taxon>Bacillota</taxon>
        <taxon>Clostridia</taxon>
        <taxon>Lachnospirales</taxon>
        <taxon>Cellulosilyticaceae</taxon>
        <taxon>Holtiella</taxon>
    </lineage>
</organism>
<sequence length="224" mass="26860">MHFYFDHKERLASPGACILYAPGYTQHYTAEKEFFNSFIHFKYHPDFLSEYAIPTNQIFYPEEIEEINWFLKKIHYEFCMQSLHSHRMCESYCHQLFITLTRSLYKQHHPLTQNTDLLALFDQLRLHLISSCEEDWSIQRMCEFVNLEKSQLYTYYHALFKTTPKSDLIHARIDRAKYLLTNEAMQIKQVSQASGFNNIYHFSRYFKQICGCAPSDYTKNKKVP</sequence>
<dbReference type="SUPFAM" id="SSF51215">
    <property type="entry name" value="Regulatory protein AraC"/>
    <property type="match status" value="1"/>
</dbReference>
<dbReference type="RefSeq" id="WP_271011865.1">
    <property type="nucleotide sequence ID" value="NZ_JAQIFT010000036.1"/>
</dbReference>
<dbReference type="Proteomes" id="UP001169242">
    <property type="component" value="Unassembled WGS sequence"/>
</dbReference>
<dbReference type="SUPFAM" id="SSF46689">
    <property type="entry name" value="Homeodomain-like"/>
    <property type="match status" value="1"/>
</dbReference>
<evidence type="ECO:0000256" key="3">
    <source>
        <dbReference type="ARBA" id="ARBA00023163"/>
    </source>
</evidence>
<keyword evidence="6" id="KW-1185">Reference proteome</keyword>
<dbReference type="GO" id="GO:0003700">
    <property type="term" value="F:DNA-binding transcription factor activity"/>
    <property type="evidence" value="ECO:0007669"/>
    <property type="project" value="InterPro"/>
</dbReference>
<name>A0AA42DM26_9FIRM</name>
<comment type="caution">
    <text evidence="5">The sequence shown here is derived from an EMBL/GenBank/DDBJ whole genome shotgun (WGS) entry which is preliminary data.</text>
</comment>
<keyword evidence="1" id="KW-0805">Transcription regulation</keyword>
<proteinExistence type="predicted"/>
<feature type="domain" description="HTH araC/xylS-type" evidence="4">
    <location>
        <begin position="122"/>
        <end position="220"/>
    </location>
</feature>
<reference evidence="5" key="1">
    <citation type="journal article" date="2023" name="Int. J. Syst. Evol. Microbiol.">
        <title>&lt;i&gt;Holtiella tumoricola&lt;/i&gt; gen. nov. sp. nov., isolated from a human clinical sample.</title>
        <authorList>
            <person name="Allen-Vercoe E."/>
            <person name="Daigneault M.C."/>
            <person name="Vancuren S.J."/>
            <person name="Cochrane K."/>
            <person name="O'Neal L.L."/>
            <person name="Sankaranarayanan K."/>
            <person name="Lawson P.A."/>
        </authorList>
    </citation>
    <scope>NUCLEOTIDE SEQUENCE</scope>
    <source>
        <strain evidence="5">CC70A</strain>
    </source>
</reference>
<dbReference type="EMBL" id="JAQIFT010000036">
    <property type="protein sequence ID" value="MDA3731481.1"/>
    <property type="molecule type" value="Genomic_DNA"/>
</dbReference>
<evidence type="ECO:0000313" key="6">
    <source>
        <dbReference type="Proteomes" id="UP001169242"/>
    </source>
</evidence>
<dbReference type="InterPro" id="IPR009057">
    <property type="entry name" value="Homeodomain-like_sf"/>
</dbReference>
<dbReference type="PANTHER" id="PTHR43280">
    <property type="entry name" value="ARAC-FAMILY TRANSCRIPTIONAL REGULATOR"/>
    <property type="match status" value="1"/>
</dbReference>
<dbReference type="GO" id="GO:0043565">
    <property type="term" value="F:sequence-specific DNA binding"/>
    <property type="evidence" value="ECO:0007669"/>
    <property type="project" value="InterPro"/>
</dbReference>
<accession>A0AA42DM26</accession>
<dbReference type="PANTHER" id="PTHR43280:SF28">
    <property type="entry name" value="HTH-TYPE TRANSCRIPTIONAL ACTIVATOR RHAS"/>
    <property type="match status" value="1"/>
</dbReference>